<dbReference type="SUPFAM" id="SSF48452">
    <property type="entry name" value="TPR-like"/>
    <property type="match status" value="1"/>
</dbReference>
<organism evidence="1 2">
    <name type="scientific">Meganyctiphanes norvegica</name>
    <name type="common">Northern krill</name>
    <name type="synonym">Thysanopoda norvegica</name>
    <dbReference type="NCBI Taxonomy" id="48144"/>
    <lineage>
        <taxon>Eukaryota</taxon>
        <taxon>Metazoa</taxon>
        <taxon>Ecdysozoa</taxon>
        <taxon>Arthropoda</taxon>
        <taxon>Crustacea</taxon>
        <taxon>Multicrustacea</taxon>
        <taxon>Malacostraca</taxon>
        <taxon>Eumalacostraca</taxon>
        <taxon>Eucarida</taxon>
        <taxon>Euphausiacea</taxon>
        <taxon>Euphausiidae</taxon>
        <taxon>Meganyctiphanes</taxon>
    </lineage>
</organism>
<dbReference type="InterPro" id="IPR049039">
    <property type="entry name" value="RMD1-3_a_helical_rpt"/>
</dbReference>
<dbReference type="GO" id="GO:0008017">
    <property type="term" value="F:microtubule binding"/>
    <property type="evidence" value="ECO:0007669"/>
    <property type="project" value="TreeGrafter"/>
</dbReference>
<evidence type="ECO:0000313" key="2">
    <source>
        <dbReference type="Proteomes" id="UP001497623"/>
    </source>
</evidence>
<dbReference type="EMBL" id="CAXKWB010042538">
    <property type="protein sequence ID" value="CAL4158033.1"/>
    <property type="molecule type" value="Genomic_DNA"/>
</dbReference>
<comment type="caution">
    <text evidence="1">The sequence shown here is derived from an EMBL/GenBank/DDBJ whole genome shotgun (WGS) entry which is preliminary data.</text>
</comment>
<reference evidence="1 2" key="1">
    <citation type="submission" date="2024-05" db="EMBL/GenBank/DDBJ databases">
        <authorList>
            <person name="Wallberg A."/>
        </authorList>
    </citation>
    <scope>NUCLEOTIDE SEQUENCE [LARGE SCALE GENOMIC DNA]</scope>
</reference>
<feature type="non-terminal residue" evidence="1">
    <location>
        <position position="409"/>
    </location>
</feature>
<dbReference type="Gene3D" id="1.25.40.10">
    <property type="entry name" value="Tetratricopeptide repeat domain"/>
    <property type="match status" value="1"/>
</dbReference>
<dbReference type="GO" id="GO:0005739">
    <property type="term" value="C:mitochondrion"/>
    <property type="evidence" value="ECO:0007669"/>
    <property type="project" value="TreeGrafter"/>
</dbReference>
<dbReference type="InterPro" id="IPR011990">
    <property type="entry name" value="TPR-like_helical_dom_sf"/>
</dbReference>
<gene>
    <name evidence="1" type="ORF">MNOR_LOCUS32024</name>
</gene>
<protein>
    <submittedName>
        <fullName evidence="1">Uncharacterized protein</fullName>
    </submittedName>
</protein>
<dbReference type="PANTHER" id="PTHR16056">
    <property type="entry name" value="REGULATOR OF MICROTUBULE DYNAMICS PROTEIN"/>
    <property type="match status" value="1"/>
</dbReference>
<dbReference type="GO" id="GO:0005876">
    <property type="term" value="C:spindle microtubule"/>
    <property type="evidence" value="ECO:0007669"/>
    <property type="project" value="TreeGrafter"/>
</dbReference>
<sequence>MEHVGAQQLKWVDYYLDRWEDALCLAVAGRPRSRGGVTSTDMTIIAAKNHSFDRSIGIIVKELHLKTLQYLLQLITVVHHTFDFNVVHHFDVVHPTFDVNSEVAMDENILDMCRPVRQRFLCNTNVFLRGLVQSDDWTSKVADISYIRVWQLPGSYIADRWAALMKLLKVQVEQVEQGSPHEAAEGPAVEGYNYIEQALKQNNSSFSVHKWFAILSGERGGFLGVTERIKSGGIFKKHLDIALSLKPQDTSVHHLLGMFNYKVSMLNWFERTVAETLFGDVPDTSFEQAIHHFLEARKYGAICWKANDLYIAKCHIEDGNYADAALWLERAHSLAILSDNDARMHEEVTELLEYYQEYRIRSPDDEDPARESCPTVLKNPQEVKENSSSDHCFSSWIIFLSTIVYLFSS</sequence>
<keyword evidence="2" id="KW-1185">Reference proteome</keyword>
<dbReference type="AlphaFoldDB" id="A0AAV2S5I3"/>
<proteinExistence type="predicted"/>
<dbReference type="Pfam" id="PF21033">
    <property type="entry name" value="RMD1-3"/>
    <property type="match status" value="1"/>
</dbReference>
<evidence type="ECO:0000313" key="1">
    <source>
        <dbReference type="EMBL" id="CAL4158033.1"/>
    </source>
</evidence>
<accession>A0AAV2S5I3</accession>
<dbReference type="GO" id="GO:0097431">
    <property type="term" value="C:mitotic spindle pole"/>
    <property type="evidence" value="ECO:0007669"/>
    <property type="project" value="TreeGrafter"/>
</dbReference>
<name>A0AAV2S5I3_MEGNR</name>
<dbReference type="PANTHER" id="PTHR16056:SF37">
    <property type="entry name" value="REGULATOR OF MICROTUBULE DYNAMICS PROTEIN 3-LIKE ISOFORM X1"/>
    <property type="match status" value="1"/>
</dbReference>
<dbReference type="Proteomes" id="UP001497623">
    <property type="component" value="Unassembled WGS sequence"/>
</dbReference>